<evidence type="ECO:0000313" key="2">
    <source>
        <dbReference type="EMBL" id="KIK95707.1"/>
    </source>
</evidence>
<evidence type="ECO:0000256" key="1">
    <source>
        <dbReference type="SAM" id="Phobius"/>
    </source>
</evidence>
<feature type="transmembrane region" description="Helical" evidence="1">
    <location>
        <begin position="20"/>
        <end position="40"/>
    </location>
</feature>
<keyword evidence="1" id="KW-1133">Transmembrane helix</keyword>
<dbReference type="Proteomes" id="UP000054538">
    <property type="component" value="Unassembled WGS sequence"/>
</dbReference>
<proteinExistence type="predicted"/>
<reference evidence="3" key="2">
    <citation type="submission" date="2015-01" db="EMBL/GenBank/DDBJ databases">
        <title>Evolutionary Origins and Diversification of the Mycorrhizal Mutualists.</title>
        <authorList>
            <consortium name="DOE Joint Genome Institute"/>
            <consortium name="Mycorrhizal Genomics Consortium"/>
            <person name="Kohler A."/>
            <person name="Kuo A."/>
            <person name="Nagy L.G."/>
            <person name="Floudas D."/>
            <person name="Copeland A."/>
            <person name="Barry K.W."/>
            <person name="Cichocki N."/>
            <person name="Veneault-Fourrey C."/>
            <person name="LaButti K."/>
            <person name="Lindquist E.A."/>
            <person name="Lipzen A."/>
            <person name="Lundell T."/>
            <person name="Morin E."/>
            <person name="Murat C."/>
            <person name="Riley R."/>
            <person name="Ohm R."/>
            <person name="Sun H."/>
            <person name="Tunlid A."/>
            <person name="Henrissat B."/>
            <person name="Grigoriev I.V."/>
            <person name="Hibbett D.S."/>
            <person name="Martin F."/>
        </authorList>
    </citation>
    <scope>NUCLEOTIDE SEQUENCE [LARGE SCALE GENOMIC DNA]</scope>
    <source>
        <strain evidence="3">Ve08.2h10</strain>
    </source>
</reference>
<dbReference type="InParanoid" id="A0A0D0DE48"/>
<keyword evidence="1" id="KW-0812">Transmembrane</keyword>
<dbReference type="HOGENOM" id="CLU_2278346_0_0_1"/>
<protein>
    <submittedName>
        <fullName evidence="2">Uncharacterized protein</fullName>
    </submittedName>
</protein>
<gene>
    <name evidence="2" type="ORF">PAXRUDRAFT_826729</name>
</gene>
<keyword evidence="3" id="KW-1185">Reference proteome</keyword>
<accession>A0A0D0DE48</accession>
<dbReference type="AlphaFoldDB" id="A0A0D0DE48"/>
<evidence type="ECO:0000313" key="3">
    <source>
        <dbReference type="Proteomes" id="UP000054538"/>
    </source>
</evidence>
<name>A0A0D0DE48_9AGAM</name>
<dbReference type="EMBL" id="KN825025">
    <property type="protein sequence ID" value="KIK95707.1"/>
    <property type="molecule type" value="Genomic_DNA"/>
</dbReference>
<keyword evidence="1" id="KW-0472">Membrane</keyword>
<organism evidence="2 3">
    <name type="scientific">Paxillus rubicundulus Ve08.2h10</name>
    <dbReference type="NCBI Taxonomy" id="930991"/>
    <lineage>
        <taxon>Eukaryota</taxon>
        <taxon>Fungi</taxon>
        <taxon>Dikarya</taxon>
        <taxon>Basidiomycota</taxon>
        <taxon>Agaricomycotina</taxon>
        <taxon>Agaricomycetes</taxon>
        <taxon>Agaricomycetidae</taxon>
        <taxon>Boletales</taxon>
        <taxon>Paxilineae</taxon>
        <taxon>Paxillaceae</taxon>
        <taxon>Paxillus</taxon>
    </lineage>
</organism>
<reference evidence="2 3" key="1">
    <citation type="submission" date="2014-04" db="EMBL/GenBank/DDBJ databases">
        <authorList>
            <consortium name="DOE Joint Genome Institute"/>
            <person name="Kuo A."/>
            <person name="Kohler A."/>
            <person name="Jargeat P."/>
            <person name="Nagy L.G."/>
            <person name="Floudas D."/>
            <person name="Copeland A."/>
            <person name="Barry K.W."/>
            <person name="Cichocki N."/>
            <person name="Veneault-Fourrey C."/>
            <person name="LaButti K."/>
            <person name="Lindquist E.A."/>
            <person name="Lipzen A."/>
            <person name="Lundell T."/>
            <person name="Morin E."/>
            <person name="Murat C."/>
            <person name="Sun H."/>
            <person name="Tunlid A."/>
            <person name="Henrissat B."/>
            <person name="Grigoriev I.V."/>
            <person name="Hibbett D.S."/>
            <person name="Martin F."/>
            <person name="Nordberg H.P."/>
            <person name="Cantor M.N."/>
            <person name="Hua S.X."/>
        </authorList>
    </citation>
    <scope>NUCLEOTIDE SEQUENCE [LARGE SCALE GENOMIC DNA]</scope>
    <source>
        <strain evidence="2 3">Ve08.2h10</strain>
    </source>
</reference>
<sequence>MTTKGSDPRASLLDGNVSQYFIALVVTSAVTVRCVLGGFVSRAHTVHIYYSPSHGIPVIYRQLLQPAKYSSPVLTDRCYTKMHQTMKSPASSRQAPCMPGTT</sequence>